<comment type="caution">
    <text evidence="1">The sequence shown here is derived from an EMBL/GenBank/DDBJ whole genome shotgun (WGS) entry which is preliminary data.</text>
</comment>
<proteinExistence type="predicted"/>
<dbReference type="Proteomes" id="UP001279734">
    <property type="component" value="Unassembled WGS sequence"/>
</dbReference>
<accession>A0AAD3SMW7</accession>
<evidence type="ECO:0000313" key="2">
    <source>
        <dbReference type="Proteomes" id="UP001279734"/>
    </source>
</evidence>
<dbReference type="EMBL" id="BSYO01000013">
    <property type="protein sequence ID" value="GMH13599.1"/>
    <property type="molecule type" value="Genomic_DNA"/>
</dbReference>
<protein>
    <submittedName>
        <fullName evidence="1">Uncharacterized protein</fullName>
    </submittedName>
</protein>
<keyword evidence="2" id="KW-1185">Reference proteome</keyword>
<sequence>MPIIMPSIYRQPTKCSGGFWIKTWSQLIKNRRLMVQPSCQRVNRSGRDIHLCLGMLWDQMSRCTPW</sequence>
<dbReference type="AlphaFoldDB" id="A0AAD3SMW7"/>
<reference evidence="1" key="1">
    <citation type="submission" date="2023-05" db="EMBL/GenBank/DDBJ databases">
        <title>Nepenthes gracilis genome sequencing.</title>
        <authorList>
            <person name="Fukushima K."/>
        </authorList>
    </citation>
    <scope>NUCLEOTIDE SEQUENCE</scope>
    <source>
        <strain evidence="1">SING2019-196</strain>
    </source>
</reference>
<name>A0AAD3SMW7_NEPGR</name>
<evidence type="ECO:0000313" key="1">
    <source>
        <dbReference type="EMBL" id="GMH13599.1"/>
    </source>
</evidence>
<gene>
    <name evidence="1" type="ORF">Nepgr_015440</name>
</gene>
<organism evidence="1 2">
    <name type="scientific">Nepenthes gracilis</name>
    <name type="common">Slender pitcher plant</name>
    <dbReference type="NCBI Taxonomy" id="150966"/>
    <lineage>
        <taxon>Eukaryota</taxon>
        <taxon>Viridiplantae</taxon>
        <taxon>Streptophyta</taxon>
        <taxon>Embryophyta</taxon>
        <taxon>Tracheophyta</taxon>
        <taxon>Spermatophyta</taxon>
        <taxon>Magnoliopsida</taxon>
        <taxon>eudicotyledons</taxon>
        <taxon>Gunneridae</taxon>
        <taxon>Pentapetalae</taxon>
        <taxon>Caryophyllales</taxon>
        <taxon>Nepenthaceae</taxon>
        <taxon>Nepenthes</taxon>
    </lineage>
</organism>